<organism evidence="2 3">
    <name type="scientific">Methanoculleus chikugoensis</name>
    <dbReference type="NCBI Taxonomy" id="118126"/>
    <lineage>
        <taxon>Archaea</taxon>
        <taxon>Methanobacteriati</taxon>
        <taxon>Methanobacteriota</taxon>
        <taxon>Stenosarchaea group</taxon>
        <taxon>Methanomicrobia</taxon>
        <taxon>Methanomicrobiales</taxon>
        <taxon>Methanomicrobiaceae</taxon>
        <taxon>Methanoculleus</taxon>
    </lineage>
</organism>
<gene>
    <name evidence="2" type="ORF">L21_0857</name>
</gene>
<proteinExistence type="predicted"/>
<evidence type="ECO:0000256" key="1">
    <source>
        <dbReference type="SAM" id="Phobius"/>
    </source>
</evidence>
<reference evidence="2 3" key="1">
    <citation type="submission" date="2016-08" db="EMBL/GenBank/DDBJ databases">
        <authorList>
            <person name="Seilhamer J.J."/>
        </authorList>
    </citation>
    <scope>NUCLEOTIDE SEQUENCE [LARGE SCALE GENOMIC DNA]</scope>
    <source>
        <strain evidence="2">L21-II-0</strain>
    </source>
</reference>
<keyword evidence="1" id="KW-0472">Membrane</keyword>
<evidence type="ECO:0008006" key="4">
    <source>
        <dbReference type="Google" id="ProtNLM"/>
    </source>
</evidence>
<dbReference type="EMBL" id="FMID01000022">
    <property type="protein sequence ID" value="SCL74970.1"/>
    <property type="molecule type" value="Genomic_DNA"/>
</dbReference>
<keyword evidence="1" id="KW-0812">Transmembrane</keyword>
<name>A0A1M4MJH2_9EURY</name>
<sequence length="229" mass="25138">MRFLQSDRAGRAALVLLLIAVGALGTFLFFDHLMIGPGHPPPEALQKWYIPQPQYGYAENGSVVVNRTIEGDVVPSGNIKEGCPSLFPDLSQYCSHAAYLDTVSGDRYLIVNWYFDDDTDLLQAEEDLCSRLRSSGNVASADLILSGESNVSPDEPIVSRIAVTKYESKASSGYFAVAEKPLSPEHDDYFIVYYGVFGPAVLPDHAVALEELMLRSYSLRNVRPLAPCS</sequence>
<feature type="transmembrane region" description="Helical" evidence="1">
    <location>
        <begin position="12"/>
        <end position="30"/>
    </location>
</feature>
<keyword evidence="1" id="KW-1133">Transmembrane helix</keyword>
<evidence type="ECO:0000313" key="2">
    <source>
        <dbReference type="EMBL" id="SCL74970.1"/>
    </source>
</evidence>
<dbReference type="Proteomes" id="UP000184671">
    <property type="component" value="Unassembled WGS sequence"/>
</dbReference>
<dbReference type="RefSeq" id="WP_143727207.1">
    <property type="nucleotide sequence ID" value="NZ_FMID01000022.1"/>
</dbReference>
<dbReference type="OrthoDB" id="107538at2157"/>
<accession>A0A1M4MJH2</accession>
<protein>
    <recommendedName>
        <fullName evidence="4">Methanolan biosynthesis EpsI domain-containing protein</fullName>
    </recommendedName>
</protein>
<dbReference type="AlphaFoldDB" id="A0A1M4MJH2"/>
<evidence type="ECO:0000313" key="3">
    <source>
        <dbReference type="Proteomes" id="UP000184671"/>
    </source>
</evidence>